<dbReference type="InterPro" id="IPR036259">
    <property type="entry name" value="MFS_trans_sf"/>
</dbReference>
<evidence type="ECO:0000256" key="3">
    <source>
        <dbReference type="ARBA" id="ARBA00022989"/>
    </source>
</evidence>
<feature type="transmembrane region" description="Helical" evidence="6">
    <location>
        <begin position="441"/>
        <end position="461"/>
    </location>
</feature>
<gene>
    <name evidence="8" type="ORF">GCM10022214_64640</name>
</gene>
<evidence type="ECO:0000256" key="1">
    <source>
        <dbReference type="ARBA" id="ARBA00004651"/>
    </source>
</evidence>
<dbReference type="Proteomes" id="UP001500683">
    <property type="component" value="Unassembled WGS sequence"/>
</dbReference>
<evidence type="ECO:0000256" key="6">
    <source>
        <dbReference type="SAM" id="Phobius"/>
    </source>
</evidence>
<dbReference type="Gene3D" id="1.20.1250.20">
    <property type="entry name" value="MFS general substrate transporter like domains"/>
    <property type="match status" value="1"/>
</dbReference>
<feature type="domain" description="Major facilitator superfamily (MFS) profile" evidence="7">
    <location>
        <begin position="24"/>
        <end position="465"/>
    </location>
</feature>
<feature type="transmembrane region" description="Helical" evidence="6">
    <location>
        <begin position="61"/>
        <end position="82"/>
    </location>
</feature>
<feature type="transmembrane region" description="Helical" evidence="6">
    <location>
        <begin position="276"/>
        <end position="297"/>
    </location>
</feature>
<dbReference type="CDD" id="cd17321">
    <property type="entry name" value="MFS_MMR_MDR_like"/>
    <property type="match status" value="1"/>
</dbReference>
<feature type="transmembrane region" description="Helical" evidence="6">
    <location>
        <begin position="22"/>
        <end position="41"/>
    </location>
</feature>
<sequence>MTSHAPATPAPSRAGGRADGPTAALVVPAAATLLALMNYTAPLTTLVDTAAGLRAGPTAQIWIMSSISLGLAAVLLAVGGLADDHGRRRVFTGGAVLLAVASAACALAPNATWFVAGRIVQGAASAALLAGGLGIIGHAFTGPARARATGVWGAMLGLGIALGPLATAALTALVDWRLWYWACLVAAVPLAVAAARSLPESRAERPRGLDLPGVVTMSGGVAALLTAITLGRTGWTRPAVAVLLVTAVVLLGAFVVVEARRREPMLHLGLLRRPLFVVATVGALVTGLAVIGVMSYLGTLLDLAYGLTPVTVSLLLSIWSGLSFVAALQARRLTARVAPRVLLASGLVLSAVGEVAMLGLAPGGHWWRLVPGLAVAGVGSGLANAMLARLAVESVPADRASMGSGANNTARYVGASLGVAMVVAIATGGDHSLDSLAHGTNIALVISAVLAVGGAVLAVVVRERRAPRAR</sequence>
<evidence type="ECO:0000313" key="8">
    <source>
        <dbReference type="EMBL" id="GAA4093596.1"/>
    </source>
</evidence>
<comment type="caution">
    <text evidence="8">The sequence shown here is derived from an EMBL/GenBank/DDBJ whole genome shotgun (WGS) entry which is preliminary data.</text>
</comment>
<feature type="transmembrane region" description="Helical" evidence="6">
    <location>
        <begin position="94"/>
        <end position="116"/>
    </location>
</feature>
<feature type="transmembrane region" description="Helical" evidence="6">
    <location>
        <begin position="237"/>
        <end position="256"/>
    </location>
</feature>
<dbReference type="InterPro" id="IPR011701">
    <property type="entry name" value="MFS"/>
</dbReference>
<keyword evidence="9" id="KW-1185">Reference proteome</keyword>
<reference evidence="9" key="1">
    <citation type="journal article" date="2019" name="Int. J. Syst. Evol. Microbiol.">
        <title>The Global Catalogue of Microorganisms (GCM) 10K type strain sequencing project: providing services to taxonomists for standard genome sequencing and annotation.</title>
        <authorList>
            <consortium name="The Broad Institute Genomics Platform"/>
            <consortium name="The Broad Institute Genome Sequencing Center for Infectious Disease"/>
            <person name="Wu L."/>
            <person name="Ma J."/>
        </authorList>
    </citation>
    <scope>NUCLEOTIDE SEQUENCE [LARGE SCALE GENOMIC DNA]</scope>
    <source>
        <strain evidence="9">JCM 16702</strain>
    </source>
</reference>
<dbReference type="EMBL" id="BAAAZG010000050">
    <property type="protein sequence ID" value="GAA4093596.1"/>
    <property type="molecule type" value="Genomic_DNA"/>
</dbReference>
<feature type="transmembrane region" description="Helical" evidence="6">
    <location>
        <begin position="366"/>
        <end position="388"/>
    </location>
</feature>
<dbReference type="PANTHER" id="PTHR42718">
    <property type="entry name" value="MAJOR FACILITATOR SUPERFAMILY MULTIDRUG TRANSPORTER MFSC"/>
    <property type="match status" value="1"/>
</dbReference>
<dbReference type="InterPro" id="IPR020846">
    <property type="entry name" value="MFS_dom"/>
</dbReference>
<protein>
    <submittedName>
        <fullName evidence="8">MFS transporter</fullName>
    </submittedName>
</protein>
<keyword evidence="3 6" id="KW-1133">Transmembrane helix</keyword>
<dbReference type="Gene3D" id="1.20.1720.10">
    <property type="entry name" value="Multidrug resistance protein D"/>
    <property type="match status" value="1"/>
</dbReference>
<dbReference type="PROSITE" id="PS50850">
    <property type="entry name" value="MFS"/>
    <property type="match status" value="1"/>
</dbReference>
<dbReference type="RefSeq" id="WP_344955199.1">
    <property type="nucleotide sequence ID" value="NZ_BAAAZG010000050.1"/>
</dbReference>
<feature type="transmembrane region" description="Helical" evidence="6">
    <location>
        <begin position="409"/>
        <end position="429"/>
    </location>
</feature>
<feature type="region of interest" description="Disordered" evidence="5">
    <location>
        <begin position="1"/>
        <end position="20"/>
    </location>
</feature>
<keyword evidence="2 6" id="KW-0812">Transmembrane</keyword>
<evidence type="ECO:0000259" key="7">
    <source>
        <dbReference type="PROSITE" id="PS50850"/>
    </source>
</evidence>
<evidence type="ECO:0000256" key="2">
    <source>
        <dbReference type="ARBA" id="ARBA00022692"/>
    </source>
</evidence>
<dbReference type="Pfam" id="PF07690">
    <property type="entry name" value="MFS_1"/>
    <property type="match status" value="1"/>
</dbReference>
<comment type="subcellular location">
    <subcellularLocation>
        <location evidence="1">Cell membrane</location>
        <topology evidence="1">Multi-pass membrane protein</topology>
    </subcellularLocation>
</comment>
<accession>A0ABP7WQ44</accession>
<evidence type="ECO:0000256" key="4">
    <source>
        <dbReference type="ARBA" id="ARBA00023136"/>
    </source>
</evidence>
<proteinExistence type="predicted"/>
<feature type="transmembrane region" description="Helical" evidence="6">
    <location>
        <begin position="122"/>
        <end position="140"/>
    </location>
</feature>
<feature type="transmembrane region" description="Helical" evidence="6">
    <location>
        <begin position="340"/>
        <end position="360"/>
    </location>
</feature>
<organism evidence="8 9">
    <name type="scientific">Actinomadura miaoliensis</name>
    <dbReference type="NCBI Taxonomy" id="430685"/>
    <lineage>
        <taxon>Bacteria</taxon>
        <taxon>Bacillati</taxon>
        <taxon>Actinomycetota</taxon>
        <taxon>Actinomycetes</taxon>
        <taxon>Streptosporangiales</taxon>
        <taxon>Thermomonosporaceae</taxon>
        <taxon>Actinomadura</taxon>
    </lineage>
</organism>
<dbReference type="PANTHER" id="PTHR42718:SF49">
    <property type="entry name" value="EXPORT PROTEIN"/>
    <property type="match status" value="1"/>
</dbReference>
<evidence type="ECO:0000256" key="5">
    <source>
        <dbReference type="SAM" id="MobiDB-lite"/>
    </source>
</evidence>
<feature type="transmembrane region" description="Helical" evidence="6">
    <location>
        <begin position="178"/>
        <end position="199"/>
    </location>
</feature>
<feature type="transmembrane region" description="Helical" evidence="6">
    <location>
        <begin position="211"/>
        <end position="231"/>
    </location>
</feature>
<keyword evidence="4 6" id="KW-0472">Membrane</keyword>
<dbReference type="SUPFAM" id="SSF103473">
    <property type="entry name" value="MFS general substrate transporter"/>
    <property type="match status" value="1"/>
</dbReference>
<name>A0ABP7WQ44_9ACTN</name>
<evidence type="ECO:0000313" key="9">
    <source>
        <dbReference type="Proteomes" id="UP001500683"/>
    </source>
</evidence>
<feature type="transmembrane region" description="Helical" evidence="6">
    <location>
        <begin position="152"/>
        <end position="172"/>
    </location>
</feature>
<feature type="transmembrane region" description="Helical" evidence="6">
    <location>
        <begin position="303"/>
        <end position="328"/>
    </location>
</feature>